<dbReference type="NCBIfam" id="TIGR00453">
    <property type="entry name" value="ispD"/>
    <property type="match status" value="1"/>
</dbReference>
<keyword evidence="11 14" id="KW-0414">Isoprene biosynthesis</keyword>
<evidence type="ECO:0000313" key="17">
    <source>
        <dbReference type="Proteomes" id="UP001597400"/>
    </source>
</evidence>
<dbReference type="InterPro" id="IPR026596">
    <property type="entry name" value="IspD/F"/>
</dbReference>
<evidence type="ECO:0000256" key="13">
    <source>
        <dbReference type="ARBA" id="ARBA00023268"/>
    </source>
</evidence>
<comment type="catalytic activity">
    <reaction evidence="1 14">
        <text>4-CDP-2-C-methyl-D-erythritol 2-phosphate = 2-C-methyl-D-erythritol 2,4-cyclic diphosphate + CMP</text>
        <dbReference type="Rhea" id="RHEA:23864"/>
        <dbReference type="ChEBI" id="CHEBI:57919"/>
        <dbReference type="ChEBI" id="CHEBI:58483"/>
        <dbReference type="ChEBI" id="CHEBI:60377"/>
        <dbReference type="EC" id="4.6.1.12"/>
    </reaction>
</comment>
<evidence type="ECO:0000256" key="4">
    <source>
        <dbReference type="ARBA" id="ARBA00004709"/>
    </source>
</evidence>
<dbReference type="EC" id="4.6.1.12" evidence="14"/>
<feature type="region of interest" description="2-C-methyl-D-erythritol 2,4-cyclodiphosphate synthase" evidence="14">
    <location>
        <begin position="222"/>
        <end position="380"/>
    </location>
</feature>
<comment type="pathway">
    <text evidence="4 14">Isoprenoid biosynthesis; isopentenyl diphosphate biosynthesis via DXP pathway; isopentenyl diphosphate from 1-deoxy-D-xylulose 5-phosphate: step 4/6.</text>
</comment>
<dbReference type="Gene3D" id="3.30.1330.50">
    <property type="entry name" value="2-C-methyl-D-erythritol 2,4-cyclodiphosphate synthase"/>
    <property type="match status" value="1"/>
</dbReference>
<feature type="binding site" evidence="14">
    <location>
        <begin position="254"/>
        <end position="255"/>
    </location>
    <ligand>
        <name>4-CDP-2-C-methyl-D-erythritol 2-phosphate</name>
        <dbReference type="ChEBI" id="CHEBI:57919"/>
    </ligand>
</feature>
<feature type="site" description="Positions MEP for the nucleophilic attack" evidence="14">
    <location>
        <position position="204"/>
    </location>
</feature>
<reference evidence="17" key="1">
    <citation type="journal article" date="2019" name="Int. J. Syst. Evol. Microbiol.">
        <title>The Global Catalogue of Microorganisms (GCM) 10K type strain sequencing project: providing services to taxonomists for standard genome sequencing and annotation.</title>
        <authorList>
            <consortium name="The Broad Institute Genomics Platform"/>
            <consortium name="The Broad Institute Genome Sequencing Center for Infectious Disease"/>
            <person name="Wu L."/>
            <person name="Ma J."/>
        </authorList>
    </citation>
    <scope>NUCLEOTIDE SEQUENCE [LARGE SCALE GENOMIC DNA]</scope>
    <source>
        <strain evidence="17">CGMCC 1.12702</strain>
    </source>
</reference>
<dbReference type="GO" id="GO:0008685">
    <property type="term" value="F:2-C-methyl-D-erythritol 2,4-cyclodiphosphate synthase activity"/>
    <property type="evidence" value="ECO:0007669"/>
    <property type="project" value="UniProtKB-EC"/>
</dbReference>
<feature type="site" description="Positions MEP for the nucleophilic attack" evidence="14">
    <location>
        <position position="149"/>
    </location>
</feature>
<feature type="binding site" evidence="14">
    <location>
        <begin position="228"/>
        <end position="230"/>
    </location>
    <ligand>
        <name>4-CDP-2-C-methyl-D-erythritol 2-phosphate</name>
        <dbReference type="ChEBI" id="CHEBI:57919"/>
    </ligand>
</feature>
<keyword evidence="9 14" id="KW-0548">Nucleotidyltransferase</keyword>
<comment type="catalytic activity">
    <reaction evidence="2 14">
        <text>2-C-methyl-D-erythritol 4-phosphate + CTP + H(+) = 4-CDP-2-C-methyl-D-erythritol + diphosphate</text>
        <dbReference type="Rhea" id="RHEA:13429"/>
        <dbReference type="ChEBI" id="CHEBI:15378"/>
        <dbReference type="ChEBI" id="CHEBI:33019"/>
        <dbReference type="ChEBI" id="CHEBI:37563"/>
        <dbReference type="ChEBI" id="CHEBI:57823"/>
        <dbReference type="ChEBI" id="CHEBI:58262"/>
        <dbReference type="EC" id="2.7.7.60"/>
    </reaction>
</comment>
<feature type="binding site" evidence="14">
    <location>
        <position position="230"/>
    </location>
    <ligand>
        <name>a divalent metal cation</name>
        <dbReference type="ChEBI" id="CHEBI:60240"/>
    </ligand>
</feature>
<dbReference type="InterPro" id="IPR029044">
    <property type="entry name" value="Nucleotide-diphossugar_trans"/>
</dbReference>
<dbReference type="InterPro" id="IPR018294">
    <property type="entry name" value="ISPD_synthase_CS"/>
</dbReference>
<dbReference type="Gene3D" id="3.90.550.10">
    <property type="entry name" value="Spore Coat Polysaccharide Biosynthesis Protein SpsA, Chain A"/>
    <property type="match status" value="1"/>
</dbReference>
<keyword evidence="12 14" id="KW-0456">Lyase</keyword>
<evidence type="ECO:0000256" key="9">
    <source>
        <dbReference type="ARBA" id="ARBA00022695"/>
    </source>
</evidence>
<evidence type="ECO:0000256" key="11">
    <source>
        <dbReference type="ARBA" id="ARBA00023229"/>
    </source>
</evidence>
<comment type="pathway">
    <text evidence="5 14">Isoprenoid biosynthesis; isopentenyl diphosphate biosynthesis via DXP pathway; isopentenyl diphosphate from 1-deoxy-D-xylulose 5-phosphate: step 2/6.</text>
</comment>
<feature type="site" description="Transition state stabilizer" evidence="14">
    <location>
        <position position="24"/>
    </location>
</feature>
<comment type="function">
    <text evidence="14">Bifunctional enzyme that catalyzes the formation of 4-diphosphocytidyl-2-C-methyl-D-erythritol from CTP and 2-C-methyl-D-erythritol 4-phosphate (MEP) (IspD), and catalyzes the conversion of 4-diphosphocytidyl-2-C-methyl-D-erythritol 2-phosphate (CDP-ME2P) to 2-C-methyl-D-erythritol 2,4-cyclodiphosphate (ME-CPP) with a corresponding release of cytidine 5-monophosphate (CMP) (IspF).</text>
</comment>
<dbReference type="NCBIfam" id="NF006899">
    <property type="entry name" value="PRK09382.1"/>
    <property type="match status" value="1"/>
</dbReference>
<evidence type="ECO:0000256" key="8">
    <source>
        <dbReference type="ARBA" id="ARBA00022679"/>
    </source>
</evidence>
<name>A0ABW4TZS6_9SPHN</name>
<protein>
    <recommendedName>
        <fullName evidence="14">Bifunctional enzyme IspD/IspF</fullName>
    </recommendedName>
    <domain>
        <recommendedName>
            <fullName evidence="14">2-C-methyl-D-erythritol 4-phosphate cytidylyltransferase</fullName>
            <ecNumber evidence="14">2.7.7.60</ecNumber>
        </recommendedName>
        <alternativeName>
            <fullName evidence="14">4-diphosphocytidyl-2C-methyl-D-erythritol synthase</fullName>
        </alternativeName>
        <alternativeName>
            <fullName evidence="14">MEP cytidylyltransferase</fullName>
            <shortName evidence="14">MCT</shortName>
        </alternativeName>
    </domain>
    <domain>
        <recommendedName>
            <fullName evidence="14">2-C-methyl-D-erythritol 2,4-cyclodiphosphate synthase</fullName>
            <shortName evidence="14">MECDP-synthase</shortName>
            <shortName evidence="14">MECPP-synthase</shortName>
            <shortName evidence="14">MECPS</shortName>
            <ecNumber evidence="14">4.6.1.12</ecNumber>
        </recommendedName>
    </domain>
</protein>
<evidence type="ECO:0000256" key="6">
    <source>
        <dbReference type="ARBA" id="ARBA00008480"/>
    </source>
</evidence>
<keyword evidence="10 14" id="KW-0479">Metal-binding</keyword>
<feature type="region of interest" description="2-C-methyl-D-erythritol 4-phosphate cytidylyltransferase" evidence="14">
    <location>
        <begin position="1"/>
        <end position="221"/>
    </location>
</feature>
<dbReference type="HAMAP" id="MF_00107">
    <property type="entry name" value="IspF"/>
    <property type="match status" value="1"/>
</dbReference>
<dbReference type="InterPro" id="IPR034683">
    <property type="entry name" value="IspD/TarI"/>
</dbReference>
<dbReference type="PROSITE" id="PS01350">
    <property type="entry name" value="ISPF"/>
    <property type="match status" value="1"/>
</dbReference>
<dbReference type="SUPFAM" id="SSF69765">
    <property type="entry name" value="IpsF-like"/>
    <property type="match status" value="1"/>
</dbReference>
<dbReference type="NCBIfam" id="TIGR00151">
    <property type="entry name" value="ispF"/>
    <property type="match status" value="1"/>
</dbReference>
<organism evidence="16 17">
    <name type="scientific">Sphingomonas arantia</name>
    <dbReference type="NCBI Taxonomy" id="1460676"/>
    <lineage>
        <taxon>Bacteria</taxon>
        <taxon>Pseudomonadati</taxon>
        <taxon>Pseudomonadota</taxon>
        <taxon>Alphaproteobacteria</taxon>
        <taxon>Sphingomonadales</taxon>
        <taxon>Sphingomonadaceae</taxon>
        <taxon>Sphingomonas</taxon>
    </lineage>
</organism>
<evidence type="ECO:0000259" key="15">
    <source>
        <dbReference type="Pfam" id="PF02542"/>
    </source>
</evidence>
<feature type="binding site" evidence="14">
    <location>
        <position position="228"/>
    </location>
    <ligand>
        <name>a divalent metal cation</name>
        <dbReference type="ChEBI" id="CHEBI:60240"/>
    </ligand>
</feature>
<feature type="site" description="Transition state stabilizer" evidence="14">
    <location>
        <position position="254"/>
    </location>
</feature>
<feature type="binding site" evidence="14">
    <location>
        <begin position="276"/>
        <end position="278"/>
    </location>
    <ligand>
        <name>4-CDP-2-C-methyl-D-erythritol 2-phosphate</name>
        <dbReference type="ChEBI" id="CHEBI:57919"/>
    </ligand>
</feature>
<proteinExistence type="inferred from homology"/>
<dbReference type="SUPFAM" id="SSF53448">
    <property type="entry name" value="Nucleotide-diphospho-sugar transferases"/>
    <property type="match status" value="1"/>
</dbReference>
<comment type="similarity">
    <text evidence="6">Belongs to the IspF family.</text>
</comment>
<dbReference type="CDD" id="cd02516">
    <property type="entry name" value="CDP-ME_synthetase"/>
    <property type="match status" value="1"/>
</dbReference>
<evidence type="ECO:0000313" key="16">
    <source>
        <dbReference type="EMBL" id="MFD1950531.1"/>
    </source>
</evidence>
<dbReference type="Pfam" id="PF01128">
    <property type="entry name" value="IspD"/>
    <property type="match status" value="1"/>
</dbReference>
<evidence type="ECO:0000256" key="10">
    <source>
        <dbReference type="ARBA" id="ARBA00022723"/>
    </source>
</evidence>
<gene>
    <name evidence="14" type="primary">ispDF</name>
    <name evidence="16" type="ORF">ACFSGX_07095</name>
</gene>
<evidence type="ECO:0000256" key="14">
    <source>
        <dbReference type="HAMAP-Rule" id="MF_01520"/>
    </source>
</evidence>
<dbReference type="InterPro" id="IPR001228">
    <property type="entry name" value="IspD"/>
</dbReference>
<evidence type="ECO:0000256" key="5">
    <source>
        <dbReference type="ARBA" id="ARBA00004787"/>
    </source>
</evidence>
<comment type="cofactor">
    <cofactor evidence="3 14">
        <name>a divalent metal cation</name>
        <dbReference type="ChEBI" id="CHEBI:60240"/>
    </cofactor>
</comment>
<dbReference type="GO" id="GO:0050518">
    <property type="term" value="F:2-C-methyl-D-erythritol 4-phosphate cytidylyltransferase activity"/>
    <property type="evidence" value="ECO:0007669"/>
    <property type="project" value="UniProtKB-EC"/>
</dbReference>
<feature type="site" description="Transition state stabilizer" evidence="14">
    <location>
        <position position="353"/>
    </location>
</feature>
<dbReference type="InterPro" id="IPR003526">
    <property type="entry name" value="MECDP_synthase"/>
</dbReference>
<keyword evidence="8 14" id="KW-0808">Transferase</keyword>
<feature type="binding site" evidence="14">
    <location>
        <position position="362"/>
    </location>
    <ligand>
        <name>4-CDP-2-C-methyl-D-erythritol 2-phosphate</name>
        <dbReference type="ChEBI" id="CHEBI:57919"/>
    </ligand>
</feature>
<feature type="site" description="Transition state stabilizer" evidence="14">
    <location>
        <position position="18"/>
    </location>
</feature>
<dbReference type="EC" id="2.7.7.60" evidence="14"/>
<dbReference type="PANTHER" id="PTHR43181">
    <property type="entry name" value="2-C-METHYL-D-ERYTHRITOL 2,4-CYCLODIPHOSPHATE SYNTHASE, CHLOROPLASTIC"/>
    <property type="match status" value="1"/>
</dbReference>
<dbReference type="Proteomes" id="UP001597400">
    <property type="component" value="Unassembled WGS sequence"/>
</dbReference>
<dbReference type="EMBL" id="JBHUGS010000002">
    <property type="protein sequence ID" value="MFD1950531.1"/>
    <property type="molecule type" value="Genomic_DNA"/>
</dbReference>
<keyword evidence="13 14" id="KW-0511">Multifunctional enzyme</keyword>
<dbReference type="Pfam" id="PF02542">
    <property type="entry name" value="YgbB"/>
    <property type="match status" value="1"/>
</dbReference>
<feature type="binding site" evidence="14">
    <location>
        <position position="262"/>
    </location>
    <ligand>
        <name>a divalent metal cation</name>
        <dbReference type="ChEBI" id="CHEBI:60240"/>
    </ligand>
</feature>
<evidence type="ECO:0000256" key="7">
    <source>
        <dbReference type="ARBA" id="ARBA00009789"/>
    </source>
</evidence>
<feature type="domain" description="2-C-methyl-D-erythritol 2,4-cyclodiphosphate synthase" evidence="15">
    <location>
        <begin position="221"/>
        <end position="374"/>
    </location>
</feature>
<dbReference type="HAMAP" id="MF_01520">
    <property type="entry name" value="IspDF"/>
    <property type="match status" value="1"/>
</dbReference>
<keyword evidence="17" id="KW-1185">Reference proteome</keyword>
<comment type="similarity">
    <text evidence="14">In the N-terminal section; belongs to the IspD/TarI cytidylyltransferase family. IspD subfamily.</text>
</comment>
<dbReference type="InterPro" id="IPR036571">
    <property type="entry name" value="MECDP_synthase_sf"/>
</dbReference>
<dbReference type="PANTHER" id="PTHR43181:SF1">
    <property type="entry name" value="2-C-METHYL-D-ERYTHRITOL 2,4-CYCLODIPHOSPHATE SYNTHASE, CHLOROPLASTIC"/>
    <property type="match status" value="1"/>
</dbReference>
<feature type="binding site" evidence="14">
    <location>
        <begin position="352"/>
        <end position="355"/>
    </location>
    <ligand>
        <name>4-CDP-2-C-methyl-D-erythritol 2-phosphate</name>
        <dbReference type="ChEBI" id="CHEBI:57919"/>
    </ligand>
</feature>
<evidence type="ECO:0000256" key="2">
    <source>
        <dbReference type="ARBA" id="ARBA00001282"/>
    </source>
</evidence>
<dbReference type="CDD" id="cd00554">
    <property type="entry name" value="MECDP_synthase"/>
    <property type="match status" value="1"/>
</dbReference>
<evidence type="ECO:0000256" key="1">
    <source>
        <dbReference type="ARBA" id="ARBA00000200"/>
    </source>
</evidence>
<comment type="caution">
    <text evidence="14">Lacks conserved residue(s) required for the propagation of feature annotation.</text>
</comment>
<comment type="similarity">
    <text evidence="14">In the C-terminal section; belongs to the IspF family.</text>
</comment>
<dbReference type="RefSeq" id="WP_380928658.1">
    <property type="nucleotide sequence ID" value="NZ_JBHUGS010000002.1"/>
</dbReference>
<evidence type="ECO:0000256" key="12">
    <source>
        <dbReference type="ARBA" id="ARBA00023239"/>
    </source>
</evidence>
<comment type="caution">
    <text evidence="16">The sequence shown here is derived from an EMBL/GenBank/DDBJ whole genome shotgun (WGS) entry which is preliminary data.</text>
</comment>
<evidence type="ECO:0000256" key="3">
    <source>
        <dbReference type="ARBA" id="ARBA00001968"/>
    </source>
</evidence>
<sequence>MEHPRTTALIVAAGSGLRMGGGPKQYEPLGASSVLAQAIDAFLRHPGIDAIQVVIGPDQHEAYATAIGDRPLPPPIVGGATRRESVAAGLASLTGDRVLIHDAARPIVPAVVIDRLLTALGSNEGAVPVLPVSDTLAAGGETLGPVTQRAGLVRVQTPQAFRLPAIAAAHAAWDPANEATDDAQMLRATGGTVATVQGDPALDKLTHPQDLANARSRMLVVRVGSGFDVHAFAPGDHVILGGVAVPHGFKLLGHSDADVVLHTITDAILGAIGDGDIGDHFPPSDPQWKGAASDRFLVHARELLTARGGILDHVDVTIICEAPKVGPHRAAIRTNIARLLQLSEKRISVKATTTERLGFTGRGEGIAAQAVATVRLPEDE</sequence>
<feature type="binding site" evidence="14">
    <location>
        <position position="359"/>
    </location>
    <ligand>
        <name>4-CDP-2-C-methyl-D-erythritol 2-phosphate</name>
        <dbReference type="ChEBI" id="CHEBI:57919"/>
    </ligand>
</feature>
<dbReference type="PROSITE" id="PS01295">
    <property type="entry name" value="ISPD"/>
    <property type="match status" value="1"/>
</dbReference>
<accession>A0ABW4TZS6</accession>
<comment type="similarity">
    <text evidence="7">Belongs to the IspD/TarI cytidylyltransferase family. IspD subfamily.</text>
</comment>
<dbReference type="InterPro" id="IPR020555">
    <property type="entry name" value="MECDP_synthase_CS"/>
</dbReference>